<dbReference type="AlphaFoldDB" id="A0AAV7PPF8"/>
<reference evidence="2" key="1">
    <citation type="journal article" date="2022" name="bioRxiv">
        <title>Sequencing and chromosome-scale assembly of the giantPleurodeles waltlgenome.</title>
        <authorList>
            <person name="Brown T."/>
            <person name="Elewa A."/>
            <person name="Iarovenko S."/>
            <person name="Subramanian E."/>
            <person name="Araus A.J."/>
            <person name="Petzold A."/>
            <person name="Susuki M."/>
            <person name="Suzuki K.-i.T."/>
            <person name="Hayashi T."/>
            <person name="Toyoda A."/>
            <person name="Oliveira C."/>
            <person name="Osipova E."/>
            <person name="Leigh N.D."/>
            <person name="Simon A."/>
            <person name="Yun M.H."/>
        </authorList>
    </citation>
    <scope>NUCLEOTIDE SEQUENCE</scope>
    <source>
        <strain evidence="2">20211129_DDA</strain>
        <tissue evidence="2">Liver</tissue>
    </source>
</reference>
<evidence type="ECO:0000313" key="2">
    <source>
        <dbReference type="EMBL" id="KAJ1130133.1"/>
    </source>
</evidence>
<feature type="compositionally biased region" description="Basic and acidic residues" evidence="1">
    <location>
        <begin position="20"/>
        <end position="30"/>
    </location>
</feature>
<comment type="caution">
    <text evidence="2">The sequence shown here is derived from an EMBL/GenBank/DDBJ whole genome shotgun (WGS) entry which is preliminary data.</text>
</comment>
<protein>
    <submittedName>
        <fullName evidence="2">Uncharacterized protein</fullName>
    </submittedName>
</protein>
<dbReference type="Proteomes" id="UP001066276">
    <property type="component" value="Chromosome 7"/>
</dbReference>
<evidence type="ECO:0000313" key="3">
    <source>
        <dbReference type="Proteomes" id="UP001066276"/>
    </source>
</evidence>
<organism evidence="2 3">
    <name type="scientific">Pleurodeles waltl</name>
    <name type="common">Iberian ribbed newt</name>
    <dbReference type="NCBI Taxonomy" id="8319"/>
    <lineage>
        <taxon>Eukaryota</taxon>
        <taxon>Metazoa</taxon>
        <taxon>Chordata</taxon>
        <taxon>Craniata</taxon>
        <taxon>Vertebrata</taxon>
        <taxon>Euteleostomi</taxon>
        <taxon>Amphibia</taxon>
        <taxon>Batrachia</taxon>
        <taxon>Caudata</taxon>
        <taxon>Salamandroidea</taxon>
        <taxon>Salamandridae</taxon>
        <taxon>Pleurodelinae</taxon>
        <taxon>Pleurodeles</taxon>
    </lineage>
</organism>
<dbReference type="EMBL" id="JANPWB010000011">
    <property type="protein sequence ID" value="KAJ1130133.1"/>
    <property type="molecule type" value="Genomic_DNA"/>
</dbReference>
<name>A0AAV7PPF8_PLEWA</name>
<feature type="region of interest" description="Disordered" evidence="1">
    <location>
        <begin position="1"/>
        <end position="36"/>
    </location>
</feature>
<keyword evidence="3" id="KW-1185">Reference proteome</keyword>
<gene>
    <name evidence="2" type="ORF">NDU88_008489</name>
</gene>
<evidence type="ECO:0000256" key="1">
    <source>
        <dbReference type="SAM" id="MobiDB-lite"/>
    </source>
</evidence>
<sequence length="77" mass="8742">MKHLLVPNKDTLSPQARTSDLVRRSPEHPQHCRSTFSPFQTEPAVVFGTTGLEWIVSWLVDYPNKSGAETDAQQLHR</sequence>
<accession>A0AAV7PPF8</accession>
<proteinExistence type="predicted"/>